<evidence type="ECO:0000256" key="2">
    <source>
        <dbReference type="ARBA" id="ARBA00022692"/>
    </source>
</evidence>
<gene>
    <name evidence="7" type="ORF">ACFQ5G_13090</name>
</gene>
<keyword evidence="3 5" id="KW-1133">Transmembrane helix</keyword>
<keyword evidence="4 5" id="KW-0472">Membrane</keyword>
<organism evidence="7 8">
    <name type="scientific">Actinoplanes sichuanensis</name>
    <dbReference type="NCBI Taxonomy" id="512349"/>
    <lineage>
        <taxon>Bacteria</taxon>
        <taxon>Bacillati</taxon>
        <taxon>Actinomycetota</taxon>
        <taxon>Actinomycetes</taxon>
        <taxon>Micromonosporales</taxon>
        <taxon>Micromonosporaceae</taxon>
        <taxon>Actinoplanes</taxon>
    </lineage>
</organism>
<evidence type="ECO:0000256" key="3">
    <source>
        <dbReference type="ARBA" id="ARBA00022989"/>
    </source>
</evidence>
<feature type="transmembrane region" description="Helical" evidence="5">
    <location>
        <begin position="59"/>
        <end position="77"/>
    </location>
</feature>
<accession>A0ABW4A806</accession>
<dbReference type="PANTHER" id="PTHR23528">
    <property type="match status" value="1"/>
</dbReference>
<protein>
    <submittedName>
        <fullName evidence="7">MFS transporter</fullName>
    </submittedName>
</protein>
<dbReference type="RefSeq" id="WP_317795670.1">
    <property type="nucleotide sequence ID" value="NZ_AP028461.1"/>
</dbReference>
<dbReference type="PANTHER" id="PTHR23528:SF1">
    <property type="entry name" value="MAJOR FACILITATOR SUPERFAMILY (MFS) PROFILE DOMAIN-CONTAINING PROTEIN"/>
    <property type="match status" value="1"/>
</dbReference>
<name>A0ABW4A806_9ACTN</name>
<dbReference type="EMBL" id="JBHTMK010000017">
    <property type="protein sequence ID" value="MFD1366282.1"/>
    <property type="molecule type" value="Genomic_DNA"/>
</dbReference>
<dbReference type="InterPro" id="IPR020846">
    <property type="entry name" value="MFS_dom"/>
</dbReference>
<feature type="domain" description="Major facilitator superfamily (MFS) profile" evidence="6">
    <location>
        <begin position="22"/>
        <end position="418"/>
    </location>
</feature>
<feature type="transmembrane region" description="Helical" evidence="5">
    <location>
        <begin position="183"/>
        <end position="204"/>
    </location>
</feature>
<feature type="transmembrane region" description="Helical" evidence="5">
    <location>
        <begin position="98"/>
        <end position="117"/>
    </location>
</feature>
<feature type="transmembrane region" description="Helical" evidence="5">
    <location>
        <begin position="234"/>
        <end position="255"/>
    </location>
</feature>
<evidence type="ECO:0000259" key="6">
    <source>
        <dbReference type="PROSITE" id="PS50850"/>
    </source>
</evidence>
<feature type="transmembrane region" description="Helical" evidence="5">
    <location>
        <begin position="305"/>
        <end position="323"/>
    </location>
</feature>
<dbReference type="Proteomes" id="UP001597183">
    <property type="component" value="Unassembled WGS sequence"/>
</dbReference>
<reference evidence="8" key="1">
    <citation type="journal article" date="2019" name="Int. J. Syst. Evol. Microbiol.">
        <title>The Global Catalogue of Microorganisms (GCM) 10K type strain sequencing project: providing services to taxonomists for standard genome sequencing and annotation.</title>
        <authorList>
            <consortium name="The Broad Institute Genomics Platform"/>
            <consortium name="The Broad Institute Genome Sequencing Center for Infectious Disease"/>
            <person name="Wu L."/>
            <person name="Ma J."/>
        </authorList>
    </citation>
    <scope>NUCLEOTIDE SEQUENCE [LARGE SCALE GENOMIC DNA]</scope>
    <source>
        <strain evidence="8">CCM 7526</strain>
    </source>
</reference>
<dbReference type="SUPFAM" id="SSF103473">
    <property type="entry name" value="MFS general substrate transporter"/>
    <property type="match status" value="1"/>
</dbReference>
<feature type="transmembrane region" description="Helical" evidence="5">
    <location>
        <begin position="275"/>
        <end position="296"/>
    </location>
</feature>
<comment type="subcellular location">
    <subcellularLocation>
        <location evidence="1">Cell membrane</location>
        <topology evidence="1">Multi-pass membrane protein</topology>
    </subcellularLocation>
</comment>
<evidence type="ECO:0000256" key="5">
    <source>
        <dbReference type="SAM" id="Phobius"/>
    </source>
</evidence>
<dbReference type="InterPro" id="IPR036259">
    <property type="entry name" value="MFS_trans_sf"/>
</dbReference>
<dbReference type="PROSITE" id="PS50850">
    <property type="entry name" value="MFS"/>
    <property type="match status" value="1"/>
</dbReference>
<evidence type="ECO:0000313" key="8">
    <source>
        <dbReference type="Proteomes" id="UP001597183"/>
    </source>
</evidence>
<proteinExistence type="predicted"/>
<comment type="caution">
    <text evidence="7">The sequence shown here is derived from an EMBL/GenBank/DDBJ whole genome shotgun (WGS) entry which is preliminary data.</text>
</comment>
<dbReference type="InterPro" id="IPR011701">
    <property type="entry name" value="MFS"/>
</dbReference>
<sequence length="420" mass="43321">MTASPPDLTAGNDVTDRRTSFGRLVSALLVSQVGFYVAVITPIQLLLTLRLTAIAGDDAAGAFGVVAGVGALVALVVNPVAGRISDRTVSPLGRRRPWILGGAVGGAVALVLLGVTTEVWQVVLLWCLVQALLTFQGAATGAVVADQVPAARRGGVSGLIGMTIAVGPLVGLGMVNGFAAGSLAQWIAVAVVTALAGVIAVLLLRDVPGTATAEPWNLAALVRTFWIDPRRYPAFGWACVVRFFVTCAYAGNTYYSFYLLQRFGVSQERLGDLVLQLTLLSIVLIAVGSVVVGYLSDLLRRQKPFVVFSGVVAAIGLTLLAVAPSLTYVFVSAGLLGVGTGAFVAIDLAMCVRLLPSDTDTGRDMAIANTANALPQSIVPFIAPPLLALGGYEALFGFLAILGLLGVAAVTRVPEVGEPG</sequence>
<feature type="transmembrane region" description="Helical" evidence="5">
    <location>
        <begin position="386"/>
        <end position="410"/>
    </location>
</feature>
<keyword evidence="2 5" id="KW-0812">Transmembrane</keyword>
<evidence type="ECO:0000256" key="4">
    <source>
        <dbReference type="ARBA" id="ARBA00023136"/>
    </source>
</evidence>
<feature type="transmembrane region" description="Helical" evidence="5">
    <location>
        <begin position="123"/>
        <end position="144"/>
    </location>
</feature>
<evidence type="ECO:0000256" key="1">
    <source>
        <dbReference type="ARBA" id="ARBA00004651"/>
    </source>
</evidence>
<evidence type="ECO:0000313" key="7">
    <source>
        <dbReference type="EMBL" id="MFD1366282.1"/>
    </source>
</evidence>
<feature type="transmembrane region" description="Helical" evidence="5">
    <location>
        <begin position="24"/>
        <end position="47"/>
    </location>
</feature>
<dbReference type="Pfam" id="PF07690">
    <property type="entry name" value="MFS_1"/>
    <property type="match status" value="1"/>
</dbReference>
<feature type="transmembrane region" description="Helical" evidence="5">
    <location>
        <begin position="329"/>
        <end position="355"/>
    </location>
</feature>
<feature type="transmembrane region" description="Helical" evidence="5">
    <location>
        <begin position="156"/>
        <end position="177"/>
    </location>
</feature>
<keyword evidence="8" id="KW-1185">Reference proteome</keyword>
<dbReference type="Gene3D" id="1.20.1250.20">
    <property type="entry name" value="MFS general substrate transporter like domains"/>
    <property type="match status" value="2"/>
</dbReference>